<dbReference type="EC" id="1.13.11.6" evidence="8"/>
<evidence type="ECO:0000256" key="1">
    <source>
        <dbReference type="ARBA" id="ARBA00001954"/>
    </source>
</evidence>
<keyword evidence="4" id="KW-0479">Metal-binding</keyword>
<comment type="subcellular location">
    <subcellularLocation>
        <location evidence="8">Cytoplasm</location>
    </subcellularLocation>
</comment>
<comment type="function">
    <text evidence="2 8">Catalyzes the oxidative ring opening of 3-hydroxyanthranilate to 2-amino-3-carboxymuconate semialdehyde, which spontaneously cyclizes to quinolinate.</text>
</comment>
<organism evidence="10 11">
    <name type="scientific">Pelagomonas calceolata</name>
    <dbReference type="NCBI Taxonomy" id="35677"/>
    <lineage>
        <taxon>Eukaryota</taxon>
        <taxon>Sar</taxon>
        <taxon>Stramenopiles</taxon>
        <taxon>Ochrophyta</taxon>
        <taxon>Pelagophyceae</taxon>
        <taxon>Pelagomonadales</taxon>
        <taxon>Pelagomonadaceae</taxon>
        <taxon>Pelagomonas</taxon>
    </lineage>
</organism>
<dbReference type="GO" id="GO:0034354">
    <property type="term" value="P:'de novo' NAD+ biosynthetic process from L-tryptophan"/>
    <property type="evidence" value="ECO:0007669"/>
    <property type="project" value="UniProtKB-UniRule"/>
</dbReference>
<comment type="caution">
    <text evidence="10">The sequence shown here is derived from an EMBL/GenBank/DDBJ whole genome shotgun (WGS) entry which is preliminary data.</text>
</comment>
<dbReference type="HAMAP" id="MF_00825">
    <property type="entry name" value="3_HAO"/>
    <property type="match status" value="1"/>
</dbReference>
<evidence type="ECO:0000313" key="11">
    <source>
        <dbReference type="Proteomes" id="UP000789595"/>
    </source>
</evidence>
<keyword evidence="8" id="KW-0963">Cytoplasm</keyword>
<protein>
    <recommendedName>
        <fullName evidence="8">3-hydroxyanthranilate 3,4-dioxygenase</fullName>
        <ecNumber evidence="8">1.13.11.6</ecNumber>
    </recommendedName>
    <alternativeName>
        <fullName evidence="8">3-hydroxyanthranilate oxygenase</fullName>
        <shortName evidence="8">3-HAO</shortName>
    </alternativeName>
    <alternativeName>
        <fullName evidence="8">3-hydroxyanthranilic acid dioxygenase</fullName>
        <shortName evidence="8">HAD</shortName>
    </alternativeName>
</protein>
<dbReference type="Gene3D" id="2.60.120.10">
    <property type="entry name" value="Jelly Rolls"/>
    <property type="match status" value="1"/>
</dbReference>
<dbReference type="SUPFAM" id="SSF51182">
    <property type="entry name" value="RmlC-like cupins"/>
    <property type="match status" value="1"/>
</dbReference>
<keyword evidence="7" id="KW-0408">Iron</keyword>
<proteinExistence type="inferred from homology"/>
<dbReference type="UniPathway" id="UPA00253">
    <property type="reaction ID" value="UER00330"/>
</dbReference>
<dbReference type="Pfam" id="PF06052">
    <property type="entry name" value="3-HAO"/>
    <property type="match status" value="1"/>
</dbReference>
<evidence type="ECO:0000256" key="5">
    <source>
        <dbReference type="ARBA" id="ARBA00022964"/>
    </source>
</evidence>
<keyword evidence="11" id="KW-1185">Reference proteome</keyword>
<dbReference type="CDD" id="cd06123">
    <property type="entry name" value="cupin_HAO"/>
    <property type="match status" value="1"/>
</dbReference>
<evidence type="ECO:0000256" key="6">
    <source>
        <dbReference type="ARBA" id="ARBA00023002"/>
    </source>
</evidence>
<evidence type="ECO:0000256" key="4">
    <source>
        <dbReference type="ARBA" id="ARBA00022723"/>
    </source>
</evidence>
<evidence type="ECO:0000256" key="3">
    <source>
        <dbReference type="ARBA" id="ARBA00022642"/>
    </source>
</evidence>
<dbReference type="PANTHER" id="PTHR15497">
    <property type="entry name" value="3-HYDROXYANTHRANILATE 3,4-DIOXYGENASE"/>
    <property type="match status" value="1"/>
</dbReference>
<gene>
    <name evidence="10" type="ORF">PECAL_4P19480</name>
</gene>
<dbReference type="OrthoDB" id="204928at2759"/>
<keyword evidence="5 8" id="KW-0223">Dioxygenase</keyword>
<dbReference type="AlphaFoldDB" id="A0A8J2X1C3"/>
<dbReference type="EMBL" id="CAKKNE010000004">
    <property type="protein sequence ID" value="CAH0374650.1"/>
    <property type="molecule type" value="Genomic_DNA"/>
</dbReference>
<evidence type="ECO:0000256" key="2">
    <source>
        <dbReference type="ARBA" id="ARBA00002752"/>
    </source>
</evidence>
<keyword evidence="6 8" id="KW-0560">Oxidoreductase</keyword>
<dbReference type="GO" id="GO:0000334">
    <property type="term" value="F:3-hydroxyanthranilate 3,4-dioxygenase activity"/>
    <property type="evidence" value="ECO:0007669"/>
    <property type="project" value="UniProtKB-UniRule"/>
</dbReference>
<keyword evidence="3 8" id="KW-0662">Pyridine nucleotide biosynthesis</keyword>
<dbReference type="PANTHER" id="PTHR15497:SF1">
    <property type="entry name" value="3-HYDROXYANTHRANILATE 3,4-DIOXYGENASE"/>
    <property type="match status" value="1"/>
</dbReference>
<feature type="region of interest" description="Disordered" evidence="9">
    <location>
        <begin position="284"/>
        <end position="312"/>
    </location>
</feature>
<comment type="cofactor">
    <cofactor evidence="1">
        <name>Fe(2+)</name>
        <dbReference type="ChEBI" id="CHEBI:29033"/>
    </cofactor>
</comment>
<dbReference type="GO" id="GO:0006569">
    <property type="term" value="P:L-tryptophan catabolic process"/>
    <property type="evidence" value="ECO:0007669"/>
    <property type="project" value="UniProtKB-UniRule"/>
</dbReference>
<comment type="catalytic activity">
    <reaction evidence="8">
        <text>3-hydroxyanthranilate + O2 = (2Z,4Z)-2-amino-3-carboxymuconate 6-semialdehyde</text>
        <dbReference type="Rhea" id="RHEA:17953"/>
        <dbReference type="ChEBI" id="CHEBI:15379"/>
        <dbReference type="ChEBI" id="CHEBI:36559"/>
        <dbReference type="ChEBI" id="CHEBI:77612"/>
        <dbReference type="EC" id="1.13.11.6"/>
    </reaction>
</comment>
<evidence type="ECO:0000256" key="8">
    <source>
        <dbReference type="HAMAP-Rule" id="MF_03019"/>
    </source>
</evidence>
<feature type="region of interest" description="Disordered" evidence="9">
    <location>
        <begin position="332"/>
        <end position="400"/>
    </location>
</feature>
<dbReference type="GO" id="GO:0005737">
    <property type="term" value="C:cytoplasm"/>
    <property type="evidence" value="ECO:0007669"/>
    <property type="project" value="UniProtKB-SubCell"/>
</dbReference>
<dbReference type="InterPro" id="IPR011051">
    <property type="entry name" value="RmlC_Cupin_sf"/>
</dbReference>
<comment type="similarity">
    <text evidence="8">Belongs to the 3-HAO family.</text>
</comment>
<evidence type="ECO:0000256" key="9">
    <source>
        <dbReference type="SAM" id="MobiDB-lite"/>
    </source>
</evidence>
<dbReference type="Proteomes" id="UP000789595">
    <property type="component" value="Unassembled WGS sequence"/>
</dbReference>
<name>A0A8J2X1C3_9STRA</name>
<evidence type="ECO:0000313" key="10">
    <source>
        <dbReference type="EMBL" id="CAH0374650.1"/>
    </source>
</evidence>
<dbReference type="InterPro" id="IPR010329">
    <property type="entry name" value="3hydroanth_dOase"/>
</dbReference>
<dbReference type="GO" id="GO:0008198">
    <property type="term" value="F:ferrous iron binding"/>
    <property type="evidence" value="ECO:0007669"/>
    <property type="project" value="UniProtKB-UniRule"/>
</dbReference>
<accession>A0A8J2X1C3</accession>
<dbReference type="GO" id="GO:0043420">
    <property type="term" value="P:anthranilate metabolic process"/>
    <property type="evidence" value="ECO:0007669"/>
    <property type="project" value="UniProtKB-UniRule"/>
</dbReference>
<reference evidence="10" key="1">
    <citation type="submission" date="2021-11" db="EMBL/GenBank/DDBJ databases">
        <authorList>
            <consortium name="Genoscope - CEA"/>
            <person name="William W."/>
        </authorList>
    </citation>
    <scope>NUCLEOTIDE SEQUENCE</scope>
</reference>
<sequence>MLVAAARHARPLLQPARRRLAVQAVNLDAWLKEHGPTLKPPVANKLLFGGDLKVMVVGGPNQRRDYHLQEGEEFFAQLEGTLTLKTIERGSFKDVRVTGGDCFLLPSRVPHSPQREAASLGLVFERSHIEGEMDGMLWFDADRDLSGRCDLDEIAYEAYFFCSDLGKDLKPVIEDYGRWKDSGEPPRRVAAPPLVPDDVVPLDVPQPLQPRLDGLEPSSTMLLHRGEEVIVEARVGVRCFRAAGIAIAFRHSYAIAAGARGPEEARDGRQPLRGLRVAALRRVARRRRRRGADPGGGRLLPPAEGDAVRVGPRGRRHVECCERVYVITRTLDSSPRGAPSARRRASAARPLQPSRRPRRAARCGSPPWRGRAPCALSPTPRPRPAALVFPRAPRARAGAS</sequence>
<evidence type="ECO:0000256" key="7">
    <source>
        <dbReference type="ARBA" id="ARBA00023004"/>
    </source>
</evidence>
<dbReference type="GO" id="GO:0019805">
    <property type="term" value="P:quinolinate biosynthetic process"/>
    <property type="evidence" value="ECO:0007669"/>
    <property type="project" value="UniProtKB-UniRule"/>
</dbReference>
<comment type="pathway">
    <text evidence="8">Cofactor biosynthesis; NAD(+) biosynthesis; quinolinate from L-kynurenine: step 3/3.</text>
</comment>
<dbReference type="InterPro" id="IPR014710">
    <property type="entry name" value="RmlC-like_jellyroll"/>
</dbReference>